<dbReference type="RefSeq" id="WP_166162331.1">
    <property type="nucleotide sequence ID" value="NZ_CP049740.1"/>
</dbReference>
<evidence type="ECO:0000256" key="5">
    <source>
        <dbReference type="ARBA" id="ARBA00022592"/>
    </source>
</evidence>
<name>A0A6G7KAD0_9LACT</name>
<dbReference type="KEGG" id="jar:G7057_07085"/>
<comment type="similarity">
    <text evidence="3">Belongs to the PstS family.</text>
</comment>
<feature type="domain" description="PBP" evidence="10">
    <location>
        <begin position="43"/>
        <end position="160"/>
    </location>
</feature>
<dbReference type="AlphaFoldDB" id="A0A6G7KAD0"/>
<dbReference type="InterPro" id="IPR024370">
    <property type="entry name" value="PBP_domain"/>
</dbReference>
<dbReference type="Proteomes" id="UP000501451">
    <property type="component" value="Chromosome"/>
</dbReference>
<dbReference type="PANTHER" id="PTHR30570:SF1">
    <property type="entry name" value="PHOSPHATE-BINDING PROTEIN PSTS"/>
    <property type="match status" value="1"/>
</dbReference>
<comment type="function">
    <text evidence="1">Part of the ABC transporter complex PstSACB involved in phosphate import.</text>
</comment>
<organism evidence="11 12">
    <name type="scientific">Jeotgalibaca arthritidis</name>
    <dbReference type="NCBI Taxonomy" id="1868794"/>
    <lineage>
        <taxon>Bacteria</taxon>
        <taxon>Bacillati</taxon>
        <taxon>Bacillota</taxon>
        <taxon>Bacilli</taxon>
        <taxon>Lactobacillales</taxon>
        <taxon>Carnobacteriaceae</taxon>
        <taxon>Jeotgalibaca</taxon>
    </lineage>
</organism>
<feature type="chain" id="PRO_5026274432" evidence="9">
    <location>
        <begin position="21"/>
        <end position="297"/>
    </location>
</feature>
<dbReference type="PROSITE" id="PS51257">
    <property type="entry name" value="PROKAR_LIPOPROTEIN"/>
    <property type="match status" value="1"/>
</dbReference>
<dbReference type="GO" id="GO:0005886">
    <property type="term" value="C:plasma membrane"/>
    <property type="evidence" value="ECO:0007669"/>
    <property type="project" value="UniProtKB-SubCell"/>
</dbReference>
<feature type="signal peptide" evidence="9">
    <location>
        <begin position="1"/>
        <end position="20"/>
    </location>
</feature>
<comment type="subcellular location">
    <subcellularLocation>
        <location evidence="2">Cell membrane</location>
        <topology evidence="2">Lipid-anchor</topology>
    </subcellularLocation>
</comment>
<evidence type="ECO:0000256" key="4">
    <source>
        <dbReference type="ARBA" id="ARBA00011529"/>
    </source>
</evidence>
<keyword evidence="7" id="KW-0564">Palmitate</keyword>
<evidence type="ECO:0000256" key="7">
    <source>
        <dbReference type="ARBA" id="ARBA00023139"/>
    </source>
</evidence>
<evidence type="ECO:0000256" key="1">
    <source>
        <dbReference type="ARBA" id="ARBA00002841"/>
    </source>
</evidence>
<dbReference type="Pfam" id="PF12849">
    <property type="entry name" value="PBP_like_2"/>
    <property type="match status" value="2"/>
</dbReference>
<keyword evidence="12" id="KW-1185">Reference proteome</keyword>
<dbReference type="PANTHER" id="PTHR30570">
    <property type="entry name" value="PERIPLASMIC PHOSPHATE BINDING COMPONENT OF PHOSPHATE ABC TRANSPORTER"/>
    <property type="match status" value="1"/>
</dbReference>
<dbReference type="EMBL" id="CP049740">
    <property type="protein sequence ID" value="QII82218.1"/>
    <property type="molecule type" value="Genomic_DNA"/>
</dbReference>
<dbReference type="Gene3D" id="3.40.190.10">
    <property type="entry name" value="Periplasmic binding protein-like II"/>
    <property type="match status" value="2"/>
</dbReference>
<protein>
    <submittedName>
        <fullName evidence="11">Phosphate ABC transporter substrate-binding protein</fullName>
    </submittedName>
</protein>
<dbReference type="GO" id="GO:0006817">
    <property type="term" value="P:phosphate ion transport"/>
    <property type="evidence" value="ECO:0007669"/>
    <property type="project" value="UniProtKB-KW"/>
</dbReference>
<gene>
    <name evidence="11" type="ORF">G7057_07085</name>
</gene>
<evidence type="ECO:0000256" key="2">
    <source>
        <dbReference type="ARBA" id="ARBA00004193"/>
    </source>
</evidence>
<feature type="domain" description="PBP" evidence="10">
    <location>
        <begin position="183"/>
        <end position="295"/>
    </location>
</feature>
<evidence type="ECO:0000313" key="12">
    <source>
        <dbReference type="Proteomes" id="UP000501451"/>
    </source>
</evidence>
<keyword evidence="5" id="KW-0592">Phosphate transport</keyword>
<reference evidence="11 12" key="1">
    <citation type="journal article" date="2017" name="Int. J. Syst. Evol. Microbiol.">
        <title>Jeotgalibaca porci sp. nov. and Jeotgalibaca arthritidis sp. nov., isolated from pigs, and emended description of the genus Jeotgalibaca.</title>
        <authorList>
            <person name="Zamora L."/>
            <person name="Perez-Sancho M."/>
            <person name="Dominguez L."/>
            <person name="Fernandez-Garayzabal J.F."/>
            <person name="Vela A.I."/>
        </authorList>
    </citation>
    <scope>NUCLEOTIDE SEQUENCE [LARGE SCALE GENOMIC DNA]</scope>
    <source>
        <strain evidence="11 12">CECT 9157</strain>
    </source>
</reference>
<dbReference type="SUPFAM" id="SSF53850">
    <property type="entry name" value="Periplasmic binding protein-like II"/>
    <property type="match status" value="2"/>
</dbReference>
<comment type="subunit">
    <text evidence="4">The complex is composed of two ATP-binding proteins (PstB), two transmembrane proteins (PstC and PstA) and a solute-binding protein (PstS).</text>
</comment>
<keyword evidence="5" id="KW-0813">Transport</keyword>
<evidence type="ECO:0000313" key="11">
    <source>
        <dbReference type="EMBL" id="QII82218.1"/>
    </source>
</evidence>
<evidence type="ECO:0000259" key="10">
    <source>
        <dbReference type="Pfam" id="PF12849"/>
    </source>
</evidence>
<evidence type="ECO:0000256" key="9">
    <source>
        <dbReference type="SAM" id="SignalP"/>
    </source>
</evidence>
<dbReference type="InterPro" id="IPR050811">
    <property type="entry name" value="Phosphate_ABC_transporter"/>
</dbReference>
<evidence type="ECO:0000256" key="3">
    <source>
        <dbReference type="ARBA" id="ARBA00008725"/>
    </source>
</evidence>
<evidence type="ECO:0000256" key="6">
    <source>
        <dbReference type="ARBA" id="ARBA00022729"/>
    </source>
</evidence>
<evidence type="ECO:0000256" key="8">
    <source>
        <dbReference type="ARBA" id="ARBA00023288"/>
    </source>
</evidence>
<sequence length="297" mass="30734">MQLKSLSKLVLSLGAVGVLAACDPAATGGDDATSDNGASEATTGTINVVSREDGSGTRGAFTEITGVLEDDVDNTYVEAVIQNGTEGVISTVSQDPNAIGYISLGSLNDNVKGVAIDGVEPTSETVQNNSFPIARNFNIAWGGDLEAVAQDFVDFIMSAEGQELALEEGYVEAVVDAPAYEGDGSQTGTIAVVGSTSVTPLMEVLSEEYRALNPEVQIDITSNGSSAGMTSAIDGTADIGMASRELKDEEKAELTSKAIAVDGIAVVVNKNNGIEGLTLEQVKQIFTGEVTNWEDLQ</sequence>
<accession>A0A6G7KAD0</accession>
<keyword evidence="6 9" id="KW-0732">Signal</keyword>
<proteinExistence type="inferred from homology"/>
<keyword evidence="8" id="KW-0449">Lipoprotein</keyword>